<gene>
    <name evidence="2" type="ORF">DWG24_17240</name>
</gene>
<feature type="region of interest" description="Disordered" evidence="1">
    <location>
        <begin position="90"/>
        <end position="109"/>
    </location>
</feature>
<reference evidence="2 3" key="1">
    <citation type="submission" date="2018-11" db="EMBL/GenBank/DDBJ databases">
        <title>Complete genome sequence of Dickeya zeae strain CE1 infecting Canna edulis Ker-Gawl. in China.</title>
        <authorList>
            <person name="Zhang J."/>
            <person name="Lin B."/>
            <person name="Shen H."/>
            <person name="Jiang S."/>
            <person name="Pu X."/>
            <person name="Sun D."/>
        </authorList>
    </citation>
    <scope>NUCLEOTIDE SEQUENCE [LARGE SCALE GENOMIC DNA]</scope>
    <source>
        <strain evidence="2 3">CE1</strain>
    </source>
</reference>
<feature type="compositionally biased region" description="Polar residues" evidence="1">
    <location>
        <begin position="92"/>
        <end position="101"/>
    </location>
</feature>
<evidence type="ECO:0000313" key="2">
    <source>
        <dbReference type="EMBL" id="QIZ52366.1"/>
    </source>
</evidence>
<dbReference type="EMBL" id="CP033622">
    <property type="protein sequence ID" value="QIZ52366.1"/>
    <property type="molecule type" value="Genomic_DNA"/>
</dbReference>
<organism evidence="2 3">
    <name type="scientific">Dickeya zeae</name>
    <dbReference type="NCBI Taxonomy" id="204042"/>
    <lineage>
        <taxon>Bacteria</taxon>
        <taxon>Pseudomonadati</taxon>
        <taxon>Pseudomonadota</taxon>
        <taxon>Gammaproteobacteria</taxon>
        <taxon>Enterobacterales</taxon>
        <taxon>Pectobacteriaceae</taxon>
        <taxon>Dickeya</taxon>
    </lineage>
</organism>
<evidence type="ECO:0000313" key="3">
    <source>
        <dbReference type="Proteomes" id="UP000500801"/>
    </source>
</evidence>
<dbReference type="RefSeq" id="WP_168363407.1">
    <property type="nucleotide sequence ID" value="NZ_CP033622.1"/>
</dbReference>
<dbReference type="AlphaFoldDB" id="A0AAE6Z182"/>
<proteinExistence type="predicted"/>
<sequence length="109" mass="12670">MSQSVDHQKWIQRCRDIVFKGESRAQSFWERAALDTREIILFSAKPKLKSRHVNYSWHQFTAEERAAIWSAIKRIRSICDETALFGPDDFLRTSNQSGTPNQPNPSPIH</sequence>
<evidence type="ECO:0000256" key="1">
    <source>
        <dbReference type="SAM" id="MobiDB-lite"/>
    </source>
</evidence>
<name>A0AAE6Z182_9GAMM</name>
<protein>
    <submittedName>
        <fullName evidence="2">Uncharacterized protein</fullName>
    </submittedName>
</protein>
<dbReference type="Proteomes" id="UP000500801">
    <property type="component" value="Chromosome"/>
</dbReference>
<accession>A0AAE6Z182</accession>